<dbReference type="Proteomes" id="UP001608902">
    <property type="component" value="Unassembled WGS sequence"/>
</dbReference>
<organism evidence="2 3">
    <name type="scientific">Gnathostoma spinigerum</name>
    <dbReference type="NCBI Taxonomy" id="75299"/>
    <lineage>
        <taxon>Eukaryota</taxon>
        <taxon>Metazoa</taxon>
        <taxon>Ecdysozoa</taxon>
        <taxon>Nematoda</taxon>
        <taxon>Chromadorea</taxon>
        <taxon>Rhabditida</taxon>
        <taxon>Spirurina</taxon>
        <taxon>Gnathostomatomorpha</taxon>
        <taxon>Gnathostomatoidea</taxon>
        <taxon>Gnathostomatidae</taxon>
        <taxon>Gnathostoma</taxon>
    </lineage>
</organism>
<gene>
    <name evidence="2" type="ORF">AB6A40_008580</name>
</gene>
<sequence length="196" mass="23159">MFTFCDICYAQFQLEAGIRYFDLRVAYMKESFYIVHGLQCMEIIELFRDVSKFLELHSKEVVLLDINHFYEFYKVDGLHEKLLKMIDTTFGDKLIERPENTKAALSYTLNKLWTGQGRVIVFYQYHQKNGCIRTEEGCNCIELPKYVWDSRFIKSPWPKTDNAQKMISDITSFLNERVVENGFQAQLLRSSTNNLK</sequence>
<dbReference type="PANTHER" id="PTHR13593:SF113">
    <property type="entry name" value="SI:DKEY-266F7.9"/>
    <property type="match status" value="1"/>
</dbReference>
<dbReference type="Pfam" id="PF00388">
    <property type="entry name" value="PI-PLC-X"/>
    <property type="match status" value="1"/>
</dbReference>
<protein>
    <recommendedName>
        <fullName evidence="1">Phosphatidylinositol-specific phospholipase C X domain-containing protein</fullName>
    </recommendedName>
</protein>
<dbReference type="AlphaFoldDB" id="A0ABD6ERD1"/>
<dbReference type="InterPro" id="IPR051057">
    <property type="entry name" value="PI-PLC_domain"/>
</dbReference>
<accession>A0ABD6ERD1</accession>
<dbReference type="InterPro" id="IPR000909">
    <property type="entry name" value="PLipase_C_PInositol-sp_X_dom"/>
</dbReference>
<dbReference type="EMBL" id="JBGFUD010008060">
    <property type="protein sequence ID" value="MFH4981871.1"/>
    <property type="molecule type" value="Genomic_DNA"/>
</dbReference>
<evidence type="ECO:0000313" key="2">
    <source>
        <dbReference type="EMBL" id="MFH4981871.1"/>
    </source>
</evidence>
<comment type="caution">
    <text evidence="2">The sequence shown here is derived from an EMBL/GenBank/DDBJ whole genome shotgun (WGS) entry which is preliminary data.</text>
</comment>
<name>A0ABD6ERD1_9BILA</name>
<dbReference type="PANTHER" id="PTHR13593">
    <property type="match status" value="1"/>
</dbReference>
<evidence type="ECO:0000313" key="3">
    <source>
        <dbReference type="Proteomes" id="UP001608902"/>
    </source>
</evidence>
<dbReference type="InterPro" id="IPR017946">
    <property type="entry name" value="PLC-like_Pdiesterase_TIM-brl"/>
</dbReference>
<keyword evidence="3" id="KW-1185">Reference proteome</keyword>
<dbReference type="SUPFAM" id="SSF51695">
    <property type="entry name" value="PLC-like phosphodiesterases"/>
    <property type="match status" value="1"/>
</dbReference>
<feature type="domain" description="Phosphatidylinositol-specific phospholipase C X" evidence="1">
    <location>
        <begin position="13"/>
        <end position="122"/>
    </location>
</feature>
<proteinExistence type="predicted"/>
<evidence type="ECO:0000259" key="1">
    <source>
        <dbReference type="Pfam" id="PF00388"/>
    </source>
</evidence>
<dbReference type="Gene3D" id="3.20.20.190">
    <property type="entry name" value="Phosphatidylinositol (PI) phosphodiesterase"/>
    <property type="match status" value="1"/>
</dbReference>
<reference evidence="2 3" key="1">
    <citation type="submission" date="2024-08" db="EMBL/GenBank/DDBJ databases">
        <title>Gnathostoma spinigerum genome.</title>
        <authorList>
            <person name="Gonzalez-Bertolin B."/>
            <person name="Monzon S."/>
            <person name="Zaballos A."/>
            <person name="Jimenez P."/>
            <person name="Dekumyoy P."/>
            <person name="Varona S."/>
            <person name="Cuesta I."/>
            <person name="Sumanam S."/>
            <person name="Adisakwattana P."/>
            <person name="Gasser R.B."/>
            <person name="Hernandez-Gonzalez A."/>
            <person name="Young N.D."/>
            <person name="Perteguer M.J."/>
        </authorList>
    </citation>
    <scope>NUCLEOTIDE SEQUENCE [LARGE SCALE GENOMIC DNA]</scope>
    <source>
        <strain evidence="2">AL3</strain>
        <tissue evidence="2">Liver</tissue>
    </source>
</reference>